<accession>A0A4R2FLZ0</accession>
<dbReference type="Pfam" id="PF13505">
    <property type="entry name" value="OMP_b-brl"/>
    <property type="match status" value="1"/>
</dbReference>
<evidence type="ECO:0000313" key="4">
    <source>
        <dbReference type="EMBL" id="TCN86256.1"/>
    </source>
</evidence>
<evidence type="ECO:0000256" key="1">
    <source>
        <dbReference type="ARBA" id="ARBA00022729"/>
    </source>
</evidence>
<keyword evidence="1 2" id="KW-0732">Signal</keyword>
<comment type="caution">
    <text evidence="4">The sequence shown here is derived from an EMBL/GenBank/DDBJ whole genome shotgun (WGS) entry which is preliminary data.</text>
</comment>
<dbReference type="InterPro" id="IPR011250">
    <property type="entry name" value="OMP/PagP_B-barrel"/>
</dbReference>
<feature type="chain" id="PRO_5020633848" evidence="2">
    <location>
        <begin position="23"/>
        <end position="183"/>
    </location>
</feature>
<dbReference type="AlphaFoldDB" id="A0A4R2FLZ0"/>
<dbReference type="SUPFAM" id="SSF56925">
    <property type="entry name" value="OMPA-like"/>
    <property type="match status" value="1"/>
</dbReference>
<evidence type="ECO:0000313" key="5">
    <source>
        <dbReference type="Proteomes" id="UP000294832"/>
    </source>
</evidence>
<dbReference type="Proteomes" id="UP000294832">
    <property type="component" value="Unassembled WGS sequence"/>
</dbReference>
<evidence type="ECO:0000256" key="2">
    <source>
        <dbReference type="SAM" id="SignalP"/>
    </source>
</evidence>
<dbReference type="InterPro" id="IPR027385">
    <property type="entry name" value="Beta-barrel_OMP"/>
</dbReference>
<protein>
    <submittedName>
        <fullName evidence="4">Outer membrane protein with beta-barrel domain</fullName>
    </submittedName>
</protein>
<gene>
    <name evidence="4" type="ORF">EDC91_1076</name>
</gene>
<organism evidence="4 5">
    <name type="scientific">Shewanella fodinae</name>
    <dbReference type="NCBI Taxonomy" id="552357"/>
    <lineage>
        <taxon>Bacteria</taxon>
        <taxon>Pseudomonadati</taxon>
        <taxon>Pseudomonadota</taxon>
        <taxon>Gammaproteobacteria</taxon>
        <taxon>Alteromonadales</taxon>
        <taxon>Shewanellaceae</taxon>
        <taxon>Shewanella</taxon>
    </lineage>
</organism>
<evidence type="ECO:0000259" key="3">
    <source>
        <dbReference type="Pfam" id="PF13505"/>
    </source>
</evidence>
<dbReference type="OrthoDB" id="9840362at2"/>
<sequence>MQYSKIALFIPIAGLLSFAAVADESSQKVDSQFYLAANVGYGTNLTDGLDDNKAVYGVTAGIPLNAIWAVESDFHYWPSSNEGIDIDVYAIDVAMKASYPFTPTVQGFVKAGYSYLHAKVEVNYVGDGFSLSGSASDNEYKPVASIGLKADYGRYFTTLAYNHFFADDPYDISSVTIGFGYKF</sequence>
<keyword evidence="5" id="KW-1185">Reference proteome</keyword>
<name>A0A4R2FLZ0_9GAMM</name>
<dbReference type="Gene3D" id="2.40.160.20">
    <property type="match status" value="1"/>
</dbReference>
<reference evidence="4 5" key="1">
    <citation type="submission" date="2019-03" db="EMBL/GenBank/DDBJ databases">
        <title>Freshwater and sediment microbial communities from various areas in North America, analyzing microbe dynamics in response to fracking.</title>
        <authorList>
            <person name="Lamendella R."/>
        </authorList>
    </citation>
    <scope>NUCLEOTIDE SEQUENCE [LARGE SCALE GENOMIC DNA]</scope>
    <source>
        <strain evidence="4 5">74A</strain>
    </source>
</reference>
<dbReference type="EMBL" id="SLWF01000007">
    <property type="protein sequence ID" value="TCN86256.1"/>
    <property type="molecule type" value="Genomic_DNA"/>
</dbReference>
<dbReference type="RefSeq" id="WP_133038422.1">
    <property type="nucleotide sequence ID" value="NZ_SLWF01000007.1"/>
</dbReference>
<proteinExistence type="predicted"/>
<feature type="domain" description="Outer membrane protein beta-barrel" evidence="3">
    <location>
        <begin position="15"/>
        <end position="183"/>
    </location>
</feature>
<feature type="signal peptide" evidence="2">
    <location>
        <begin position="1"/>
        <end position="22"/>
    </location>
</feature>